<evidence type="ECO:0000313" key="3">
    <source>
        <dbReference type="EMBL" id="TXL77565.1"/>
    </source>
</evidence>
<feature type="compositionally biased region" description="Low complexity" evidence="1">
    <location>
        <begin position="43"/>
        <end position="73"/>
    </location>
</feature>
<protein>
    <submittedName>
        <fullName evidence="3">Nuclear transport factor 2 family protein</fullName>
    </submittedName>
</protein>
<accession>A0A5C8PRD7</accession>
<dbReference type="Gene3D" id="3.10.450.50">
    <property type="match status" value="1"/>
</dbReference>
<reference evidence="3 4" key="1">
    <citation type="submission" date="2019-06" db="EMBL/GenBank/DDBJ databases">
        <title>New taxonomy in bacterial strain CC-CFT640, isolated from vineyard.</title>
        <authorList>
            <person name="Lin S.-Y."/>
            <person name="Tsai C.-F."/>
            <person name="Young C.-C."/>
        </authorList>
    </citation>
    <scope>NUCLEOTIDE SEQUENCE [LARGE SCALE GENOMIC DNA]</scope>
    <source>
        <strain evidence="3 4">CC-CFT640</strain>
    </source>
</reference>
<organism evidence="3 4">
    <name type="scientific">Vineibacter terrae</name>
    <dbReference type="NCBI Taxonomy" id="2586908"/>
    <lineage>
        <taxon>Bacteria</taxon>
        <taxon>Pseudomonadati</taxon>
        <taxon>Pseudomonadota</taxon>
        <taxon>Alphaproteobacteria</taxon>
        <taxon>Hyphomicrobiales</taxon>
        <taxon>Vineibacter</taxon>
    </lineage>
</organism>
<dbReference type="OrthoDB" id="981191at2"/>
<dbReference type="CDD" id="cd00531">
    <property type="entry name" value="NTF2_like"/>
    <property type="match status" value="1"/>
</dbReference>
<sequence>MVRHRLAVQGRVRGAGGVLPAVLQHARRYPRRRPAADRGGARAGPARAHAAARGDAAVDPAVRVRQPEGGAAARHQRRRGGRVHRRRHRPGVLHPERHVAGRHGGSLHRRHRRDRPGRGRERSARPYAEARDGLAPFRHRRILKGTDTVSDPDQAIILQCQRLAIDFARYVDQRNIEAAVGLFTEDAVFERKGEVLQGRDAIRAAQLRRPATLVTRHLCANIAVDVIDADHATGSVSFILFRHDHAEAGTDAARPAPLGLPETVGEYVDTYCRTPGGWRIARRVARAAFRRA</sequence>
<feature type="compositionally biased region" description="Basic residues" evidence="1">
    <location>
        <begin position="74"/>
        <end position="91"/>
    </location>
</feature>
<gene>
    <name evidence="3" type="ORF">FHP25_09040</name>
</gene>
<dbReference type="EMBL" id="VDUZ01000008">
    <property type="protein sequence ID" value="TXL77565.1"/>
    <property type="molecule type" value="Genomic_DNA"/>
</dbReference>
<proteinExistence type="predicted"/>
<evidence type="ECO:0000259" key="2">
    <source>
        <dbReference type="Pfam" id="PF13577"/>
    </source>
</evidence>
<name>A0A5C8PRD7_9HYPH</name>
<keyword evidence="4" id="KW-1185">Reference proteome</keyword>
<feature type="compositionally biased region" description="Basic and acidic residues" evidence="1">
    <location>
        <begin position="116"/>
        <end position="129"/>
    </location>
</feature>
<dbReference type="Pfam" id="PF13577">
    <property type="entry name" value="SnoaL_4"/>
    <property type="match status" value="1"/>
</dbReference>
<evidence type="ECO:0000313" key="4">
    <source>
        <dbReference type="Proteomes" id="UP000321638"/>
    </source>
</evidence>
<comment type="caution">
    <text evidence="3">The sequence shown here is derived from an EMBL/GenBank/DDBJ whole genome shotgun (WGS) entry which is preliminary data.</text>
</comment>
<dbReference type="Proteomes" id="UP000321638">
    <property type="component" value="Unassembled WGS sequence"/>
</dbReference>
<feature type="domain" description="SnoaL-like" evidence="2">
    <location>
        <begin position="158"/>
        <end position="283"/>
    </location>
</feature>
<dbReference type="SUPFAM" id="SSF54427">
    <property type="entry name" value="NTF2-like"/>
    <property type="match status" value="1"/>
</dbReference>
<dbReference type="InterPro" id="IPR032710">
    <property type="entry name" value="NTF2-like_dom_sf"/>
</dbReference>
<feature type="region of interest" description="Disordered" evidence="1">
    <location>
        <begin position="25"/>
        <end position="129"/>
    </location>
</feature>
<dbReference type="InterPro" id="IPR037401">
    <property type="entry name" value="SnoaL-like"/>
</dbReference>
<evidence type="ECO:0000256" key="1">
    <source>
        <dbReference type="SAM" id="MobiDB-lite"/>
    </source>
</evidence>
<feature type="compositionally biased region" description="Basic residues" evidence="1">
    <location>
        <begin position="105"/>
        <end position="115"/>
    </location>
</feature>
<dbReference type="AlphaFoldDB" id="A0A5C8PRD7"/>